<comment type="cofactor">
    <cofactor evidence="13">
        <name>Mg(2+)</name>
        <dbReference type="ChEBI" id="CHEBI:18420"/>
    </cofactor>
    <cofactor evidence="13">
        <name>Mn(2+)</name>
        <dbReference type="ChEBI" id="CHEBI:29035"/>
    </cofactor>
    <text evidence="13">Mg(2+) or Mn(2+) required for ssDNA cleavage activity.</text>
</comment>
<name>A0A2U9IPZ9_9CREN</name>
<reference evidence="15 16" key="1">
    <citation type="submission" date="2018-05" db="EMBL/GenBank/DDBJ databases">
        <title>Complete Genome Sequences of Extremely Thermoacidophilic, Metal-Mobilizing Type-Strain Members of the Archaeal Family Sulfolobaceae: Acidianus brierleyi DSM-1651T, Acidianus sulfidivorans DSM-18786T, Metallosphaera hakonensis DSM-7519T, and Metallosphaera prunae DSM-10039T.</title>
        <authorList>
            <person name="Counts J.A."/>
            <person name="Kelly R.M."/>
        </authorList>
    </citation>
    <scope>NUCLEOTIDE SEQUENCE [LARGE SCALE GENOMIC DNA]</scope>
    <source>
        <strain evidence="15 16">JP7</strain>
    </source>
</reference>
<comment type="function">
    <text evidence="13">CRISPR (clustered regularly interspaced short palindromic repeat) is an adaptive immune system that provides protection against mobile genetic elements (viruses, transposable elements and conjugative plasmids). CRISPR clusters contain sequences complementary to antecedent mobile elements and target invading nucleic acids. CRISPR clusters are transcribed and processed into CRISPR RNA (crRNA).</text>
</comment>
<dbReference type="Proteomes" id="UP000248410">
    <property type="component" value="Chromosome"/>
</dbReference>
<evidence type="ECO:0000313" key="15">
    <source>
        <dbReference type="EMBL" id="AWR98100.1"/>
    </source>
</evidence>
<evidence type="ECO:0000256" key="4">
    <source>
        <dbReference type="ARBA" id="ARBA00020049"/>
    </source>
</evidence>
<dbReference type="AlphaFoldDB" id="A0A2U9IPZ9"/>
<keyword evidence="9 13" id="KW-0408">Iron</keyword>
<dbReference type="EC" id="3.1.12.1" evidence="3 13"/>
<dbReference type="EMBL" id="CP029288">
    <property type="protein sequence ID" value="AWR98100.1"/>
    <property type="molecule type" value="Genomic_DNA"/>
</dbReference>
<evidence type="ECO:0000256" key="11">
    <source>
        <dbReference type="ARBA" id="ARBA00023118"/>
    </source>
</evidence>
<gene>
    <name evidence="15" type="primary">cas4</name>
    <name evidence="15" type="ORF">DFR86_11520</name>
</gene>
<dbReference type="GO" id="GO:0004527">
    <property type="term" value="F:exonuclease activity"/>
    <property type="evidence" value="ECO:0007669"/>
    <property type="project" value="UniProtKB-KW"/>
</dbReference>
<dbReference type="InterPro" id="IPR013343">
    <property type="entry name" value="CRISPR-assoc_prot_Cas4"/>
</dbReference>
<evidence type="ECO:0000256" key="5">
    <source>
        <dbReference type="ARBA" id="ARBA00022722"/>
    </source>
</evidence>
<organism evidence="15 16">
    <name type="scientific">Acidianus sulfidivorans JP7</name>
    <dbReference type="NCBI Taxonomy" id="619593"/>
    <lineage>
        <taxon>Archaea</taxon>
        <taxon>Thermoproteota</taxon>
        <taxon>Thermoprotei</taxon>
        <taxon>Sulfolobales</taxon>
        <taxon>Sulfolobaceae</taxon>
        <taxon>Acidianus</taxon>
    </lineage>
</organism>
<comment type="cofactor">
    <cofactor evidence="13">
        <name>iron-sulfur cluster</name>
        <dbReference type="ChEBI" id="CHEBI:30408"/>
    </cofactor>
</comment>
<keyword evidence="10 13" id="KW-0411">Iron-sulfur</keyword>
<evidence type="ECO:0000256" key="13">
    <source>
        <dbReference type="RuleBase" id="RU365022"/>
    </source>
</evidence>
<sequence length="175" mass="20230">MVSVTDLKDYTLCKAIPWIRNKLGWREPITNSQKIARGVNLKDVVSDLPEPKYYEVHLRDKDSGLNGIVDVLTEDSVIEVKAFHRRFYEHFRIQLLAYAYLAEKNGFRIRNSILMMNKEKKLNIEIRKEHIEYIGTVVNKLAESLEDDSPPIVNPSPILCKACQYRLVCPVSVLL</sequence>
<comment type="cofactor">
    <cofactor evidence="1">
        <name>Mn(2+)</name>
        <dbReference type="ChEBI" id="CHEBI:29035"/>
    </cofactor>
</comment>
<evidence type="ECO:0000256" key="6">
    <source>
        <dbReference type="ARBA" id="ARBA00022723"/>
    </source>
</evidence>
<dbReference type="OrthoDB" id="26676at2157"/>
<dbReference type="PANTHER" id="PTHR36531:SF2">
    <property type="entry name" value="CRISPR-ASSOCIATED EXONUCLEASE CAS4"/>
    <property type="match status" value="1"/>
</dbReference>
<dbReference type="KEGG" id="asul:DFR86_11520"/>
<evidence type="ECO:0000256" key="8">
    <source>
        <dbReference type="ARBA" id="ARBA00022839"/>
    </source>
</evidence>
<dbReference type="RefSeq" id="WP_110380990.1">
    <property type="nucleotide sequence ID" value="NZ_CP029288.2"/>
</dbReference>
<evidence type="ECO:0000256" key="7">
    <source>
        <dbReference type="ARBA" id="ARBA00022801"/>
    </source>
</evidence>
<accession>A0A2U9IPZ9</accession>
<dbReference type="Gene3D" id="3.90.320.10">
    <property type="match status" value="1"/>
</dbReference>
<keyword evidence="11 13" id="KW-0051">Antiviral defense</keyword>
<evidence type="ECO:0000256" key="1">
    <source>
        <dbReference type="ARBA" id="ARBA00001936"/>
    </source>
</evidence>
<evidence type="ECO:0000256" key="10">
    <source>
        <dbReference type="ARBA" id="ARBA00023014"/>
    </source>
</evidence>
<dbReference type="InterPro" id="IPR022765">
    <property type="entry name" value="Dna2/Cas4_DUF83"/>
</dbReference>
<evidence type="ECO:0000256" key="12">
    <source>
        <dbReference type="ARBA" id="ARBA00023211"/>
    </source>
</evidence>
<keyword evidence="16" id="KW-1185">Reference proteome</keyword>
<dbReference type="GeneID" id="36838607"/>
<dbReference type="InterPro" id="IPR011604">
    <property type="entry name" value="PDDEXK-like_dom_sf"/>
</dbReference>
<keyword evidence="5 13" id="KW-0540">Nuclease</keyword>
<keyword evidence="8 13" id="KW-0269">Exonuclease</keyword>
<dbReference type="GO" id="GO:0051607">
    <property type="term" value="P:defense response to virus"/>
    <property type="evidence" value="ECO:0007669"/>
    <property type="project" value="UniProtKB-KW"/>
</dbReference>
<dbReference type="GO" id="GO:0051536">
    <property type="term" value="F:iron-sulfur cluster binding"/>
    <property type="evidence" value="ECO:0007669"/>
    <property type="project" value="UniProtKB-KW"/>
</dbReference>
<dbReference type="PANTHER" id="PTHR36531">
    <property type="entry name" value="CRISPR-ASSOCIATED EXONUCLEASE CAS4"/>
    <property type="match status" value="1"/>
</dbReference>
<evidence type="ECO:0000259" key="14">
    <source>
        <dbReference type="Pfam" id="PF01930"/>
    </source>
</evidence>
<comment type="similarity">
    <text evidence="2 13">Belongs to the CRISPR-associated exonuclease Cas4 family.</text>
</comment>
<evidence type="ECO:0000256" key="2">
    <source>
        <dbReference type="ARBA" id="ARBA00009189"/>
    </source>
</evidence>
<evidence type="ECO:0000313" key="16">
    <source>
        <dbReference type="Proteomes" id="UP000248410"/>
    </source>
</evidence>
<dbReference type="InterPro" id="IPR051827">
    <property type="entry name" value="Cas4_exonuclease"/>
</dbReference>
<dbReference type="GO" id="GO:0046872">
    <property type="term" value="F:metal ion binding"/>
    <property type="evidence" value="ECO:0007669"/>
    <property type="project" value="UniProtKB-KW"/>
</dbReference>
<dbReference type="NCBIfam" id="TIGR00372">
    <property type="entry name" value="cas4"/>
    <property type="match status" value="1"/>
</dbReference>
<dbReference type="Pfam" id="PF01930">
    <property type="entry name" value="Cas_Cas4"/>
    <property type="match status" value="1"/>
</dbReference>
<keyword evidence="7 13" id="KW-0378">Hydrolase</keyword>
<keyword evidence="12 13" id="KW-0464">Manganese</keyword>
<proteinExistence type="inferred from homology"/>
<protein>
    <recommendedName>
        <fullName evidence="4 13">CRISPR-associated exonuclease Cas4</fullName>
        <ecNumber evidence="3 13">3.1.12.1</ecNumber>
    </recommendedName>
</protein>
<feature type="domain" description="DUF83" evidence="14">
    <location>
        <begin position="4"/>
        <end position="169"/>
    </location>
</feature>
<evidence type="ECO:0000256" key="9">
    <source>
        <dbReference type="ARBA" id="ARBA00023004"/>
    </source>
</evidence>
<keyword evidence="6 13" id="KW-0479">Metal-binding</keyword>
<evidence type="ECO:0000256" key="3">
    <source>
        <dbReference type="ARBA" id="ARBA00012768"/>
    </source>
</evidence>